<dbReference type="InterPro" id="IPR006175">
    <property type="entry name" value="YjgF/YER057c/UK114"/>
</dbReference>
<accession>A0A8H5HVL3</accession>
<dbReference type="PANTHER" id="PTHR43857">
    <property type="entry name" value="BLR7761 PROTEIN"/>
    <property type="match status" value="1"/>
</dbReference>
<organism evidence="1 2">
    <name type="scientific">Collybiopsis confluens</name>
    <dbReference type="NCBI Taxonomy" id="2823264"/>
    <lineage>
        <taxon>Eukaryota</taxon>
        <taxon>Fungi</taxon>
        <taxon>Dikarya</taxon>
        <taxon>Basidiomycota</taxon>
        <taxon>Agaricomycotina</taxon>
        <taxon>Agaricomycetes</taxon>
        <taxon>Agaricomycetidae</taxon>
        <taxon>Agaricales</taxon>
        <taxon>Marasmiineae</taxon>
        <taxon>Omphalotaceae</taxon>
        <taxon>Collybiopsis</taxon>
    </lineage>
</organism>
<dbReference type="Pfam" id="PF01042">
    <property type="entry name" value="Ribonuc_L-PSP"/>
    <property type="match status" value="1"/>
</dbReference>
<sequence>MPYTIENNGCTYYKTSNPWEKKFGHSRAVRKGPFIFVSGTVSCHPETGEMMYADSAHEQARFIFETIVKAVEDLGGEKKDILKVRMFVSMSEYSMEVGMAFKECFGNDSIGHDTSGETGGDVGGPAGTMIMGVKLVGEDMKVEIEAEAVVI</sequence>
<dbReference type="EMBL" id="JAACJN010000015">
    <property type="protein sequence ID" value="KAF5390372.1"/>
    <property type="molecule type" value="Genomic_DNA"/>
</dbReference>
<dbReference type="SUPFAM" id="SSF55298">
    <property type="entry name" value="YjgF-like"/>
    <property type="match status" value="1"/>
</dbReference>
<dbReference type="Proteomes" id="UP000518752">
    <property type="component" value="Unassembled WGS sequence"/>
</dbReference>
<dbReference type="AlphaFoldDB" id="A0A8H5HVL3"/>
<gene>
    <name evidence="1" type="ORF">D9757_005283</name>
</gene>
<keyword evidence="2" id="KW-1185">Reference proteome</keyword>
<dbReference type="OrthoDB" id="686384at2759"/>
<dbReference type="InterPro" id="IPR035959">
    <property type="entry name" value="RutC-like_sf"/>
</dbReference>
<proteinExistence type="predicted"/>
<dbReference type="Gene3D" id="3.30.1330.40">
    <property type="entry name" value="RutC-like"/>
    <property type="match status" value="1"/>
</dbReference>
<evidence type="ECO:0000313" key="1">
    <source>
        <dbReference type="EMBL" id="KAF5390372.1"/>
    </source>
</evidence>
<name>A0A8H5HVL3_9AGAR</name>
<dbReference type="PANTHER" id="PTHR43857:SF1">
    <property type="entry name" value="YJGH FAMILY PROTEIN"/>
    <property type="match status" value="1"/>
</dbReference>
<evidence type="ECO:0000313" key="2">
    <source>
        <dbReference type="Proteomes" id="UP000518752"/>
    </source>
</evidence>
<reference evidence="1 2" key="1">
    <citation type="journal article" date="2020" name="ISME J.">
        <title>Uncovering the hidden diversity of litter-decomposition mechanisms in mushroom-forming fungi.</title>
        <authorList>
            <person name="Floudas D."/>
            <person name="Bentzer J."/>
            <person name="Ahren D."/>
            <person name="Johansson T."/>
            <person name="Persson P."/>
            <person name="Tunlid A."/>
        </authorList>
    </citation>
    <scope>NUCLEOTIDE SEQUENCE [LARGE SCALE GENOMIC DNA]</scope>
    <source>
        <strain evidence="1 2">CBS 406.79</strain>
    </source>
</reference>
<comment type="caution">
    <text evidence="1">The sequence shown here is derived from an EMBL/GenBank/DDBJ whole genome shotgun (WGS) entry which is preliminary data.</text>
</comment>
<protein>
    <recommendedName>
        <fullName evidence="3">YjgF-like protein</fullName>
    </recommendedName>
</protein>
<evidence type="ECO:0008006" key="3">
    <source>
        <dbReference type="Google" id="ProtNLM"/>
    </source>
</evidence>